<evidence type="ECO:0000313" key="4">
    <source>
        <dbReference type="Proteomes" id="UP000714420"/>
    </source>
</evidence>
<organism evidence="3 4">
    <name type="scientific">Xylanibacter muris</name>
    <dbReference type="NCBI Taxonomy" id="2736290"/>
    <lineage>
        <taxon>Bacteria</taxon>
        <taxon>Pseudomonadati</taxon>
        <taxon>Bacteroidota</taxon>
        <taxon>Bacteroidia</taxon>
        <taxon>Bacteroidales</taxon>
        <taxon>Prevotellaceae</taxon>
        <taxon>Xylanibacter</taxon>
    </lineage>
</organism>
<evidence type="ECO:0000313" key="3">
    <source>
        <dbReference type="EMBL" id="NPD93199.1"/>
    </source>
</evidence>
<accession>A0ABX2APU0</accession>
<keyword evidence="1" id="KW-0238">DNA-binding</keyword>
<feature type="domain" description="HU" evidence="2">
    <location>
        <begin position="9"/>
        <end position="115"/>
    </location>
</feature>
<comment type="caution">
    <text evidence="3">The sequence shown here is derived from an EMBL/GenBank/DDBJ whole genome shotgun (WGS) entry which is preliminary data.</text>
</comment>
<dbReference type="EMBL" id="JABKKF010000018">
    <property type="protein sequence ID" value="NPD93199.1"/>
    <property type="molecule type" value="Genomic_DNA"/>
</dbReference>
<protein>
    <recommendedName>
        <fullName evidence="2">HU domain-containing protein</fullName>
    </recommendedName>
</protein>
<dbReference type="RefSeq" id="WP_172277398.1">
    <property type="nucleotide sequence ID" value="NZ_CASGMU010000022.1"/>
</dbReference>
<evidence type="ECO:0000259" key="2">
    <source>
        <dbReference type="Pfam" id="PF18291"/>
    </source>
</evidence>
<keyword evidence="4" id="KW-1185">Reference proteome</keyword>
<sequence>MAKLITKKYQNKNEKSSACGKWYARIAYTETLSTEEFVKHIRNHGSPFDRATIMGVLMTACDCLVELVLDSKKVRLGDLGTFYLSAKSTGSETEDKLTAENVKKLYLRFCPNLKRSYALDSVSMRGMASLRDIAQIDDRLQTADNEGDGEQTEP</sequence>
<proteinExistence type="predicted"/>
<dbReference type="Proteomes" id="UP000714420">
    <property type="component" value="Unassembled WGS sequence"/>
</dbReference>
<name>A0ABX2APU0_9BACT</name>
<dbReference type="Pfam" id="PF18291">
    <property type="entry name" value="HU-HIG"/>
    <property type="match status" value="1"/>
</dbReference>
<gene>
    <name evidence="3" type="ORF">HPS56_12830</name>
</gene>
<reference evidence="3 4" key="1">
    <citation type="submission" date="2020-05" db="EMBL/GenBank/DDBJ databases">
        <title>Distinct polysaccharide utilization as determinants for interspecies competition between intestinal Prevotella spp.</title>
        <authorList>
            <person name="Galvez E.J.C."/>
            <person name="Iljazovic A."/>
            <person name="Strowig T."/>
        </authorList>
    </citation>
    <scope>NUCLEOTIDE SEQUENCE [LARGE SCALE GENOMIC DNA]</scope>
    <source>
        <strain evidence="3 4">PMUR</strain>
    </source>
</reference>
<dbReference type="SUPFAM" id="SSF47729">
    <property type="entry name" value="IHF-like DNA-binding proteins"/>
    <property type="match status" value="1"/>
</dbReference>
<dbReference type="InterPro" id="IPR010992">
    <property type="entry name" value="IHF-like_DNA-bd_dom_sf"/>
</dbReference>
<dbReference type="InterPro" id="IPR041607">
    <property type="entry name" value="HU-HIG"/>
</dbReference>
<evidence type="ECO:0000256" key="1">
    <source>
        <dbReference type="ARBA" id="ARBA00023125"/>
    </source>
</evidence>